<evidence type="ECO:0000313" key="7">
    <source>
        <dbReference type="Proteomes" id="UP000008495"/>
    </source>
</evidence>
<dbReference type="InterPro" id="IPR029052">
    <property type="entry name" value="Metallo-depent_PP-like"/>
</dbReference>
<name>K6VM38_9MICO</name>
<keyword evidence="1" id="KW-0732">Signal</keyword>
<proteinExistence type="inferred from homology"/>
<dbReference type="SUPFAM" id="SSF56300">
    <property type="entry name" value="Metallo-dependent phosphatases"/>
    <property type="match status" value="1"/>
</dbReference>
<dbReference type="Pfam" id="PF00149">
    <property type="entry name" value="Metallophos"/>
    <property type="match status" value="1"/>
</dbReference>
<dbReference type="GO" id="GO:0008768">
    <property type="term" value="F:UDP-sugar diphosphatase activity"/>
    <property type="evidence" value="ECO:0007669"/>
    <property type="project" value="TreeGrafter"/>
</dbReference>
<dbReference type="AlphaFoldDB" id="K6VM38"/>
<dbReference type="GO" id="GO:0009166">
    <property type="term" value="P:nucleotide catabolic process"/>
    <property type="evidence" value="ECO:0007669"/>
    <property type="project" value="InterPro"/>
</dbReference>
<dbReference type="PANTHER" id="PTHR11575">
    <property type="entry name" value="5'-NUCLEOTIDASE-RELATED"/>
    <property type="match status" value="1"/>
</dbReference>
<organism evidence="6 7">
    <name type="scientific">Austwickia chelonae NBRC 105200</name>
    <dbReference type="NCBI Taxonomy" id="1184607"/>
    <lineage>
        <taxon>Bacteria</taxon>
        <taxon>Bacillati</taxon>
        <taxon>Actinomycetota</taxon>
        <taxon>Actinomycetes</taxon>
        <taxon>Micrococcales</taxon>
        <taxon>Dermatophilaceae</taxon>
        <taxon>Austwickia</taxon>
    </lineage>
</organism>
<sequence>MPQPPSGGQAGQQQVPGRQQVEGLRVRAAVRADRAAQRKVRQQARDQRAYERTLKDVQLLAFNDFHGNLEPPTGSSGRVTVGHTVDAAGKVSAATVDAGGAAYLSTHLKRLRDGQQTSFTVAAGDQIGGSPLLSAAFYDEPTMEALSAMKVDAASVGNHEFDKGYKELLRIVKGGCVDDGEGKNNRNSCALHKYAGSSFPLLAANVYQAGTKKPILPAYTVMRKNGVQIGVIGVVLKDTANVVSHEGVKGITFGDEVEAINRATAELRSKGVNAVVALVHEGGSVPPQPWKAPNGKSYQVTPPYDARCSQGSANLLAGSPVLPIARKVDAGVDAILTAHSHQAYLCDVPDPQGRPRPVTQALALGRLITNLHFKYDPATKDVVRDRTWTRQQIVSRDVPADPQIQRIVSAYTAKVKPIADRGLGTISADVTRVPNAAGESQLGDLVADAQLADPGVAAKGAPAVAFMNPGGIRADLLFAPLAGEKPGTVTFRKAFSVQPFGNNLVSMDLAGEQLYALLNQQFTGKNAGDPKVLQVSKGFEYVWTAGPKGPRVVDGSVKIAGKPVDRKATYRVVANSFLADGGDGFAAFAQGRNRITGSQDLDSFAKYLEKHASYTPAPLTRITKK</sequence>
<dbReference type="InterPro" id="IPR036907">
    <property type="entry name" value="5'-Nucleotdase_C_sf"/>
</dbReference>
<dbReference type="Gene3D" id="3.60.21.10">
    <property type="match status" value="1"/>
</dbReference>
<evidence type="ECO:0000256" key="2">
    <source>
        <dbReference type="RuleBase" id="RU362119"/>
    </source>
</evidence>
<dbReference type="Proteomes" id="UP000008495">
    <property type="component" value="Unassembled WGS sequence"/>
</dbReference>
<dbReference type="GO" id="GO:0030288">
    <property type="term" value="C:outer membrane-bounded periplasmic space"/>
    <property type="evidence" value="ECO:0007669"/>
    <property type="project" value="TreeGrafter"/>
</dbReference>
<feature type="domain" description="Calcineurin-like phosphoesterase" evidence="4">
    <location>
        <begin position="59"/>
        <end position="342"/>
    </location>
</feature>
<evidence type="ECO:0000259" key="5">
    <source>
        <dbReference type="Pfam" id="PF02872"/>
    </source>
</evidence>
<evidence type="ECO:0000256" key="3">
    <source>
        <dbReference type="SAM" id="MobiDB-lite"/>
    </source>
</evidence>
<dbReference type="EMBL" id="BAGZ01000008">
    <property type="protein sequence ID" value="GAB77809.1"/>
    <property type="molecule type" value="Genomic_DNA"/>
</dbReference>
<keyword evidence="7" id="KW-1185">Reference proteome</keyword>
<dbReference type="PANTHER" id="PTHR11575:SF24">
    <property type="entry name" value="5'-NUCLEOTIDASE"/>
    <property type="match status" value="1"/>
</dbReference>
<dbReference type="InterPro" id="IPR006179">
    <property type="entry name" value="5_nucleotidase/apyrase"/>
</dbReference>
<feature type="compositionally biased region" description="Low complexity" evidence="3">
    <location>
        <begin position="11"/>
        <end position="20"/>
    </location>
</feature>
<dbReference type="SUPFAM" id="SSF55816">
    <property type="entry name" value="5'-nucleotidase (syn. UDP-sugar hydrolase), C-terminal domain"/>
    <property type="match status" value="1"/>
</dbReference>
<evidence type="ECO:0000259" key="4">
    <source>
        <dbReference type="Pfam" id="PF00149"/>
    </source>
</evidence>
<feature type="region of interest" description="Disordered" evidence="3">
    <location>
        <begin position="1"/>
        <end position="21"/>
    </location>
</feature>
<accession>K6VM38</accession>
<dbReference type="PRINTS" id="PR01607">
    <property type="entry name" value="APYRASEFAMLY"/>
</dbReference>
<dbReference type="Pfam" id="PF02872">
    <property type="entry name" value="5_nucleotid_C"/>
    <property type="match status" value="1"/>
</dbReference>
<dbReference type="Gene3D" id="3.90.780.10">
    <property type="entry name" value="5'-Nucleotidase, C-terminal domain"/>
    <property type="match status" value="1"/>
</dbReference>
<feature type="domain" description="5'-Nucleotidase C-terminal" evidence="5">
    <location>
        <begin position="424"/>
        <end position="589"/>
    </location>
</feature>
<dbReference type="InterPro" id="IPR008334">
    <property type="entry name" value="5'-Nucleotdase_C"/>
</dbReference>
<dbReference type="GO" id="GO:0008253">
    <property type="term" value="F:5'-nucleotidase activity"/>
    <property type="evidence" value="ECO:0007669"/>
    <property type="project" value="TreeGrafter"/>
</dbReference>
<dbReference type="STRING" id="100225.SAMN05421595_0318"/>
<comment type="caution">
    <text evidence="6">The sequence shown here is derived from an EMBL/GenBank/DDBJ whole genome shotgun (WGS) entry which is preliminary data.</text>
</comment>
<keyword evidence="2" id="KW-0547">Nucleotide-binding</keyword>
<dbReference type="eggNOG" id="COG0737">
    <property type="taxonomic scope" value="Bacteria"/>
</dbReference>
<reference evidence="6 7" key="1">
    <citation type="submission" date="2012-08" db="EMBL/GenBank/DDBJ databases">
        <title>Whole genome shotgun sequence of Austwickia chelonae NBRC 105200.</title>
        <authorList>
            <person name="Yoshida I."/>
            <person name="Hosoyama A."/>
            <person name="Tsuchikane K."/>
            <person name="Katsumata H."/>
            <person name="Ando Y."/>
            <person name="Ohji S."/>
            <person name="Hamada M."/>
            <person name="Tamura T."/>
            <person name="Yamazoe A."/>
            <person name="Yamazaki S."/>
            <person name="Fujita N."/>
        </authorList>
    </citation>
    <scope>NUCLEOTIDE SEQUENCE [LARGE SCALE GENOMIC DNA]</scope>
    <source>
        <strain evidence="6 7">NBRC 105200</strain>
    </source>
</reference>
<gene>
    <name evidence="6" type="ORF">AUCHE_08_00500</name>
</gene>
<comment type="similarity">
    <text evidence="2">Belongs to the 5'-nucleotidase family.</text>
</comment>
<dbReference type="InterPro" id="IPR004843">
    <property type="entry name" value="Calcineurin-like_PHP"/>
</dbReference>
<keyword evidence="2" id="KW-0378">Hydrolase</keyword>
<evidence type="ECO:0000313" key="6">
    <source>
        <dbReference type="EMBL" id="GAB77809.1"/>
    </source>
</evidence>
<dbReference type="GO" id="GO:0000166">
    <property type="term" value="F:nucleotide binding"/>
    <property type="evidence" value="ECO:0007669"/>
    <property type="project" value="UniProtKB-KW"/>
</dbReference>
<evidence type="ECO:0000256" key="1">
    <source>
        <dbReference type="ARBA" id="ARBA00022729"/>
    </source>
</evidence>
<protein>
    <submittedName>
        <fullName evidence="6">Putative 5'-nucleotidase</fullName>
    </submittedName>
</protein>